<comment type="caution">
    <text evidence="1">The sequence shown here is derived from an EMBL/GenBank/DDBJ whole genome shotgun (WGS) entry which is preliminary data.</text>
</comment>
<proteinExistence type="predicted"/>
<evidence type="ECO:0000313" key="2">
    <source>
        <dbReference type="Proteomes" id="UP000176939"/>
    </source>
</evidence>
<protein>
    <submittedName>
        <fullName evidence="1">Uncharacterized protein</fullName>
    </submittedName>
</protein>
<accession>A0A1F7X2A0</accession>
<dbReference type="EMBL" id="MGFQ01000035">
    <property type="protein sequence ID" value="OGM08849.1"/>
    <property type="molecule type" value="Genomic_DNA"/>
</dbReference>
<name>A0A1F7X2A0_9BACT</name>
<dbReference type="AlphaFoldDB" id="A0A1F7X2A0"/>
<dbReference type="Proteomes" id="UP000176939">
    <property type="component" value="Unassembled WGS sequence"/>
</dbReference>
<gene>
    <name evidence="1" type="ORF">A2Z67_02470</name>
</gene>
<sequence length="170" mass="19735">MKKCNVPGCNNRIFSQGKCKYHLYKLPSYQKKLNKTSDRRKEDEKTYKRVCKQVDAASIRNRGFVQCFFCPQPILGVVDHHHVAGKQGISDNGINLYLDPQGIVPCHPSCHRPEQNGYHSLSLQEIQQQRYFRELMEKIKSVSIQKYTDWCIKLNINPDEPITDCLSGEY</sequence>
<organism evidence="1 2">
    <name type="scientific">Candidatus Woesebacteria bacterium RBG_13_36_22</name>
    <dbReference type="NCBI Taxonomy" id="1802478"/>
    <lineage>
        <taxon>Bacteria</taxon>
        <taxon>Candidatus Woeseibacteriota</taxon>
    </lineage>
</organism>
<evidence type="ECO:0000313" key="1">
    <source>
        <dbReference type="EMBL" id="OGM08849.1"/>
    </source>
</evidence>
<reference evidence="1 2" key="1">
    <citation type="journal article" date="2016" name="Nat. Commun.">
        <title>Thousands of microbial genomes shed light on interconnected biogeochemical processes in an aquifer system.</title>
        <authorList>
            <person name="Anantharaman K."/>
            <person name="Brown C.T."/>
            <person name="Hug L.A."/>
            <person name="Sharon I."/>
            <person name="Castelle C.J."/>
            <person name="Probst A.J."/>
            <person name="Thomas B.C."/>
            <person name="Singh A."/>
            <person name="Wilkins M.J."/>
            <person name="Karaoz U."/>
            <person name="Brodie E.L."/>
            <person name="Williams K.H."/>
            <person name="Hubbard S.S."/>
            <person name="Banfield J.F."/>
        </authorList>
    </citation>
    <scope>NUCLEOTIDE SEQUENCE [LARGE SCALE GENOMIC DNA]</scope>
</reference>